<reference evidence="18 19" key="1">
    <citation type="submission" date="2015-12" db="EMBL/GenBank/DDBJ databases">
        <title>Draft genome sequnece of Fervidicola ferrireducens strain Y170.</title>
        <authorList>
            <person name="Patel B.K."/>
        </authorList>
    </citation>
    <scope>NUCLEOTIDE SEQUENCE [LARGE SCALE GENOMIC DNA]</scope>
    <source>
        <strain evidence="18 19">Y170</strain>
    </source>
</reference>
<evidence type="ECO:0000256" key="3">
    <source>
        <dbReference type="ARBA" id="ARBA00022741"/>
    </source>
</evidence>
<organism evidence="18 19">
    <name type="scientific">Fervidicola ferrireducens</name>
    <dbReference type="NCBI Taxonomy" id="520764"/>
    <lineage>
        <taxon>Bacteria</taxon>
        <taxon>Bacillati</taxon>
        <taxon>Bacillota</taxon>
        <taxon>Clostridia</taxon>
        <taxon>Thermosediminibacterales</taxon>
        <taxon>Thermosediminibacteraceae</taxon>
        <taxon>Fervidicola</taxon>
    </lineage>
</organism>
<evidence type="ECO:0000256" key="7">
    <source>
        <dbReference type="ARBA" id="ARBA00022840"/>
    </source>
</evidence>
<dbReference type="NCBIfam" id="NF008168">
    <property type="entry name" value="PRK10917.2-2"/>
    <property type="match status" value="1"/>
</dbReference>
<comment type="catalytic activity">
    <reaction evidence="12 15">
        <text>Couples ATP hydrolysis with the unwinding of duplex DNA by translocating in the 3'-5' direction.</text>
        <dbReference type="EC" id="5.6.2.4"/>
    </reaction>
</comment>
<proteinExistence type="inferred from homology"/>
<dbReference type="CDD" id="cd17992">
    <property type="entry name" value="DEXHc_RecG"/>
    <property type="match status" value="1"/>
</dbReference>
<dbReference type="STRING" id="520764.AN618_18460"/>
<dbReference type="SMART" id="SM00490">
    <property type="entry name" value="HELICc"/>
    <property type="match status" value="1"/>
</dbReference>
<keyword evidence="5 15" id="KW-0378">Hydrolase</keyword>
<dbReference type="InterPro" id="IPR014001">
    <property type="entry name" value="Helicase_ATP-bd"/>
</dbReference>
<feature type="domain" description="Helicase C-terminal" evidence="17">
    <location>
        <begin position="456"/>
        <end position="611"/>
    </location>
</feature>
<dbReference type="PANTHER" id="PTHR47964">
    <property type="entry name" value="ATP-DEPENDENT DNA HELICASE HOMOLOG RECG, CHLOROPLASTIC"/>
    <property type="match status" value="1"/>
</dbReference>
<dbReference type="PROSITE" id="PS51192">
    <property type="entry name" value="HELICASE_ATP_BIND_1"/>
    <property type="match status" value="1"/>
</dbReference>
<dbReference type="Proteomes" id="UP000070427">
    <property type="component" value="Unassembled WGS sequence"/>
</dbReference>
<name>A0A140L4U3_9FIRM</name>
<dbReference type="EMBL" id="LOED01000025">
    <property type="protein sequence ID" value="KXG75568.1"/>
    <property type="molecule type" value="Genomic_DNA"/>
</dbReference>
<dbReference type="GO" id="GO:0006310">
    <property type="term" value="P:DNA recombination"/>
    <property type="evidence" value="ECO:0007669"/>
    <property type="project" value="UniProtKB-UniRule"/>
</dbReference>
<keyword evidence="8" id="KW-0238">DNA-binding</keyword>
<evidence type="ECO:0000256" key="6">
    <source>
        <dbReference type="ARBA" id="ARBA00022806"/>
    </source>
</evidence>
<comment type="similarity">
    <text evidence="1 15">Belongs to the helicase family. RecG subfamily.</text>
</comment>
<evidence type="ECO:0000256" key="1">
    <source>
        <dbReference type="ARBA" id="ARBA00007504"/>
    </source>
</evidence>
<evidence type="ECO:0000256" key="12">
    <source>
        <dbReference type="ARBA" id="ARBA00034617"/>
    </source>
</evidence>
<dbReference type="GO" id="GO:0043138">
    <property type="term" value="F:3'-5' DNA helicase activity"/>
    <property type="evidence" value="ECO:0007669"/>
    <property type="project" value="UniProtKB-EC"/>
</dbReference>
<feature type="domain" description="Helicase ATP-binding" evidence="16">
    <location>
        <begin position="273"/>
        <end position="434"/>
    </location>
</feature>
<dbReference type="InterPro" id="IPR033454">
    <property type="entry name" value="RecG_wedge"/>
</dbReference>
<dbReference type="SUPFAM" id="SSF50249">
    <property type="entry name" value="Nucleic acid-binding proteins"/>
    <property type="match status" value="1"/>
</dbReference>
<dbReference type="PROSITE" id="PS51194">
    <property type="entry name" value="HELICASE_CTER"/>
    <property type="match status" value="1"/>
</dbReference>
<dbReference type="InterPro" id="IPR027417">
    <property type="entry name" value="P-loop_NTPase"/>
</dbReference>
<keyword evidence="6 15" id="KW-0347">Helicase</keyword>
<evidence type="ECO:0000256" key="2">
    <source>
        <dbReference type="ARBA" id="ARBA00017846"/>
    </source>
</evidence>
<evidence type="ECO:0000256" key="11">
    <source>
        <dbReference type="ARBA" id="ARBA00023235"/>
    </source>
</evidence>
<dbReference type="Gene3D" id="2.40.50.140">
    <property type="entry name" value="Nucleic acid-binding proteins"/>
    <property type="match status" value="1"/>
</dbReference>
<dbReference type="Pfam" id="PF00270">
    <property type="entry name" value="DEAD"/>
    <property type="match status" value="1"/>
</dbReference>
<dbReference type="InterPro" id="IPR012340">
    <property type="entry name" value="NA-bd_OB-fold"/>
</dbReference>
<dbReference type="SUPFAM" id="SSF52540">
    <property type="entry name" value="P-loop containing nucleoside triphosphate hydrolases"/>
    <property type="match status" value="2"/>
</dbReference>
<dbReference type="InterPro" id="IPR011545">
    <property type="entry name" value="DEAD/DEAH_box_helicase_dom"/>
</dbReference>
<dbReference type="Pfam" id="PF00271">
    <property type="entry name" value="Helicase_C"/>
    <property type="match status" value="1"/>
</dbReference>
<dbReference type="GO" id="GO:0003677">
    <property type="term" value="F:DNA binding"/>
    <property type="evidence" value="ECO:0007669"/>
    <property type="project" value="UniProtKB-KW"/>
</dbReference>
<evidence type="ECO:0000256" key="4">
    <source>
        <dbReference type="ARBA" id="ARBA00022763"/>
    </source>
</evidence>
<keyword evidence="10 15" id="KW-0234">DNA repair</keyword>
<dbReference type="Pfam" id="PF19833">
    <property type="entry name" value="RecG_dom3_C"/>
    <property type="match status" value="1"/>
</dbReference>
<evidence type="ECO:0000256" key="8">
    <source>
        <dbReference type="ARBA" id="ARBA00023125"/>
    </source>
</evidence>
<evidence type="ECO:0000256" key="10">
    <source>
        <dbReference type="ARBA" id="ARBA00023204"/>
    </source>
</evidence>
<keyword evidence="11" id="KW-0413">Isomerase</keyword>
<comment type="catalytic activity">
    <reaction evidence="14 15">
        <text>ATP + H2O = ADP + phosphate + H(+)</text>
        <dbReference type="Rhea" id="RHEA:13065"/>
        <dbReference type="ChEBI" id="CHEBI:15377"/>
        <dbReference type="ChEBI" id="CHEBI:15378"/>
        <dbReference type="ChEBI" id="CHEBI:30616"/>
        <dbReference type="ChEBI" id="CHEBI:43474"/>
        <dbReference type="ChEBI" id="CHEBI:456216"/>
        <dbReference type="EC" id="5.6.2.4"/>
    </reaction>
</comment>
<dbReference type="InterPro" id="IPR047112">
    <property type="entry name" value="RecG/Mfd"/>
</dbReference>
<dbReference type="InterPro" id="IPR001650">
    <property type="entry name" value="Helicase_C-like"/>
</dbReference>
<comment type="caution">
    <text evidence="18">The sequence shown here is derived from an EMBL/GenBank/DDBJ whole genome shotgun (WGS) entry which is preliminary data.</text>
</comment>
<evidence type="ECO:0000259" key="17">
    <source>
        <dbReference type="PROSITE" id="PS51194"/>
    </source>
</evidence>
<evidence type="ECO:0000256" key="5">
    <source>
        <dbReference type="ARBA" id="ARBA00022801"/>
    </source>
</evidence>
<dbReference type="InterPro" id="IPR004609">
    <property type="entry name" value="ATP-dep_DNA_helicase_RecG"/>
</dbReference>
<dbReference type="SMART" id="SM00487">
    <property type="entry name" value="DEXDc"/>
    <property type="match status" value="1"/>
</dbReference>
<dbReference type="InParanoid" id="A0A140L4U3"/>
<dbReference type="InterPro" id="IPR045562">
    <property type="entry name" value="RecG_dom3_C"/>
</dbReference>
<evidence type="ECO:0000313" key="19">
    <source>
        <dbReference type="Proteomes" id="UP000070427"/>
    </source>
</evidence>
<dbReference type="EC" id="5.6.2.4" evidence="13 15"/>
<keyword evidence="3 15" id="KW-0547">Nucleotide-binding</keyword>
<keyword evidence="4 15" id="KW-0227">DNA damage</keyword>
<evidence type="ECO:0000313" key="18">
    <source>
        <dbReference type="EMBL" id="KXG75568.1"/>
    </source>
</evidence>
<dbReference type="CDD" id="cd04488">
    <property type="entry name" value="RecG_wedge_OBF"/>
    <property type="match status" value="1"/>
</dbReference>
<dbReference type="Gene3D" id="3.40.50.300">
    <property type="entry name" value="P-loop containing nucleotide triphosphate hydrolases"/>
    <property type="match status" value="2"/>
</dbReference>
<keyword evidence="7 15" id="KW-0067">ATP-binding</keyword>
<dbReference type="NCBIfam" id="TIGR00643">
    <property type="entry name" value="recG"/>
    <property type="match status" value="1"/>
</dbReference>
<evidence type="ECO:0000256" key="14">
    <source>
        <dbReference type="ARBA" id="ARBA00048988"/>
    </source>
</evidence>
<gene>
    <name evidence="18" type="primary">recG</name>
    <name evidence="18" type="ORF">AN618_18460</name>
</gene>
<dbReference type="FunCoup" id="A0A140L4U3">
    <property type="interactions" value="369"/>
</dbReference>
<keyword evidence="19" id="KW-1185">Reference proteome</keyword>
<dbReference type="GO" id="GO:0006281">
    <property type="term" value="P:DNA repair"/>
    <property type="evidence" value="ECO:0007669"/>
    <property type="project" value="UniProtKB-UniRule"/>
</dbReference>
<evidence type="ECO:0000259" key="16">
    <source>
        <dbReference type="PROSITE" id="PS51192"/>
    </source>
</evidence>
<evidence type="ECO:0000256" key="9">
    <source>
        <dbReference type="ARBA" id="ARBA00023172"/>
    </source>
</evidence>
<dbReference type="PATRIC" id="fig|520764.3.peg.1985"/>
<dbReference type="Pfam" id="PF17191">
    <property type="entry name" value="RecG_wedge"/>
    <property type="match status" value="1"/>
</dbReference>
<dbReference type="GO" id="GO:0005524">
    <property type="term" value="F:ATP binding"/>
    <property type="evidence" value="ECO:0007669"/>
    <property type="project" value="UniProtKB-KW"/>
</dbReference>
<dbReference type="GO" id="GO:0016887">
    <property type="term" value="F:ATP hydrolysis activity"/>
    <property type="evidence" value="ECO:0007669"/>
    <property type="project" value="RHEA"/>
</dbReference>
<dbReference type="RefSeq" id="WP_245628468.1">
    <property type="nucleotide sequence ID" value="NZ_LOED01000025.1"/>
</dbReference>
<keyword evidence="9 15" id="KW-0233">DNA recombination</keyword>
<accession>A0A140L4U3</accession>
<dbReference type="AlphaFoldDB" id="A0A140L4U3"/>
<evidence type="ECO:0000256" key="15">
    <source>
        <dbReference type="RuleBase" id="RU363016"/>
    </source>
</evidence>
<dbReference type="NCBIfam" id="NF008165">
    <property type="entry name" value="PRK10917.1-3"/>
    <property type="match status" value="1"/>
</dbReference>
<sequence>MLDLTKEVQYIKGVGPSRAKLLRSLGVNTVFDLLYLLPRRYLDLTPLNFEQGIVGEEVGAFPCVVTEKGHEVATRSGMKIVKIPVTDGKRKGFAVFFNQPYMKDAFKPGDKLILVGKIKKNFGEYEITNPEWQRFDEIESSDYTKICPVYPLTRGLTQKILRKIVKNVFQEDLKIEEVLPLSILKKYKLMPKLHALKNIHFPESWEELRRAQERLAFEELLVFQLAMMVTKRHIMGEKRKNKYVDFDITPFLKNLPFSLTKGQEKVVMDIISDLQSERVMNRLIQGDVGSGKTVVATIALYLAAKNGYQGAFMVPTEILAIQHVTTLKRYLEPLGIRVEVLKGDMPKSEKKRVLEGLENGSVKIIVGTHAIIQDDIKFNRLGMVITDEQHRFGVRQRESLVKKGHYPDVIVMSATPIPRTLALTMYSDLDISIIDTMPEGRQKVETFVVDDSMRHKVYKFVEAEVKKGHQAYVVCPVVEESELGLASVDEICRELAEKFPHLNIGVLHGKMKAEEKDNVMKDFCARRIDVLVATTVIEVGVDVPSATVMVVENAERFGLAQLHQLRGRVGRSNLKSYCIFITGSKDRNVRARLNFMMKSHNGFEIAQKDLEIRGPGEFLGVRQHGLPEFKFVPLIRDIRILETTKSLAAEIIDRDLLSTPEFAGIRKAIEEKLKII</sequence>
<dbReference type="PANTHER" id="PTHR47964:SF1">
    <property type="entry name" value="ATP-DEPENDENT DNA HELICASE HOMOLOG RECG, CHLOROPLASTIC"/>
    <property type="match status" value="1"/>
</dbReference>
<protein>
    <recommendedName>
        <fullName evidence="2 15">ATP-dependent DNA helicase RecG</fullName>
        <ecNumber evidence="13 15">5.6.2.4</ecNumber>
    </recommendedName>
</protein>
<evidence type="ECO:0000256" key="13">
    <source>
        <dbReference type="ARBA" id="ARBA00034808"/>
    </source>
</evidence>
<comment type="function">
    <text evidence="15">Plays a critical role in recombination and DNA repair. Helps process Holliday junction intermediates to mature products by catalyzing branch migration. Has replication fork regression activity, unwinds stalled or blocked replication forks to make a HJ that can be resolved. Has a DNA unwinding activity characteristic of a DNA helicase with 3'-5' polarity.</text>
</comment>